<feature type="compositionally biased region" description="Basic and acidic residues" evidence="1">
    <location>
        <begin position="549"/>
        <end position="558"/>
    </location>
</feature>
<proteinExistence type="predicted"/>
<feature type="region of interest" description="Disordered" evidence="1">
    <location>
        <begin position="1"/>
        <end position="266"/>
    </location>
</feature>
<feature type="compositionally biased region" description="Basic and acidic residues" evidence="1">
    <location>
        <begin position="235"/>
        <end position="260"/>
    </location>
</feature>
<gene>
    <name evidence="2" type="ORF">AURANDRAFT_70961</name>
</gene>
<dbReference type="GeneID" id="20228011"/>
<feature type="compositionally biased region" description="Basic residues" evidence="1">
    <location>
        <begin position="60"/>
        <end position="70"/>
    </location>
</feature>
<dbReference type="Proteomes" id="UP000002729">
    <property type="component" value="Unassembled WGS sequence"/>
</dbReference>
<feature type="compositionally biased region" description="Low complexity" evidence="1">
    <location>
        <begin position="183"/>
        <end position="209"/>
    </location>
</feature>
<accession>F0Y056</accession>
<feature type="compositionally biased region" description="Low complexity" evidence="1">
    <location>
        <begin position="381"/>
        <end position="390"/>
    </location>
</feature>
<feature type="compositionally biased region" description="Basic and acidic residues" evidence="1">
    <location>
        <begin position="126"/>
        <end position="152"/>
    </location>
</feature>
<reference evidence="2 3" key="1">
    <citation type="journal article" date="2011" name="Proc. Natl. Acad. Sci. U.S.A.">
        <title>Niche of harmful alga Aureococcus anophagefferens revealed through ecogenomics.</title>
        <authorList>
            <person name="Gobler C.J."/>
            <person name="Berry D.L."/>
            <person name="Dyhrman S.T."/>
            <person name="Wilhelm S.W."/>
            <person name="Salamov A."/>
            <person name="Lobanov A.V."/>
            <person name="Zhang Y."/>
            <person name="Collier J.L."/>
            <person name="Wurch L.L."/>
            <person name="Kustka A.B."/>
            <person name="Dill B.D."/>
            <person name="Shah M."/>
            <person name="VerBerkmoes N.C."/>
            <person name="Kuo A."/>
            <person name="Terry A."/>
            <person name="Pangilinan J."/>
            <person name="Lindquist E.A."/>
            <person name="Lucas S."/>
            <person name="Paulsen I.T."/>
            <person name="Hattenrath-Lehmann T.K."/>
            <person name="Talmage S.C."/>
            <person name="Walker E.A."/>
            <person name="Koch F."/>
            <person name="Burson A.M."/>
            <person name="Marcoval M.A."/>
            <person name="Tang Y.Z."/>
            <person name="Lecleir G.R."/>
            <person name="Coyne K.J."/>
            <person name="Berg G.M."/>
            <person name="Bertrand E.M."/>
            <person name="Saito M.A."/>
            <person name="Gladyshev V.N."/>
            <person name="Grigoriev I.V."/>
        </authorList>
    </citation>
    <scope>NUCLEOTIDE SEQUENCE [LARGE SCALE GENOMIC DNA]</scope>
    <source>
        <strain evidence="3">CCMP 1984</strain>
    </source>
</reference>
<evidence type="ECO:0000313" key="3">
    <source>
        <dbReference type="Proteomes" id="UP000002729"/>
    </source>
</evidence>
<feature type="compositionally biased region" description="Basic residues" evidence="1">
    <location>
        <begin position="614"/>
        <end position="628"/>
    </location>
</feature>
<feature type="compositionally biased region" description="Basic residues" evidence="1">
    <location>
        <begin position="391"/>
        <end position="403"/>
    </location>
</feature>
<organism evidence="3">
    <name type="scientific">Aureococcus anophagefferens</name>
    <name type="common">Harmful bloom alga</name>
    <dbReference type="NCBI Taxonomy" id="44056"/>
    <lineage>
        <taxon>Eukaryota</taxon>
        <taxon>Sar</taxon>
        <taxon>Stramenopiles</taxon>
        <taxon>Ochrophyta</taxon>
        <taxon>Pelagophyceae</taxon>
        <taxon>Pelagomonadales</taxon>
        <taxon>Pelagomonadaceae</taxon>
        <taxon>Aureococcus</taxon>
    </lineage>
</organism>
<feature type="compositionally biased region" description="Basic and acidic residues" evidence="1">
    <location>
        <begin position="369"/>
        <end position="380"/>
    </location>
</feature>
<feature type="compositionally biased region" description="Basic and acidic residues" evidence="1">
    <location>
        <begin position="1"/>
        <end position="13"/>
    </location>
</feature>
<sequence>ARRDAAAARDRGARGARRRGAAGGAGEGVERAEERARARAAADLLRVRRARVALPDRPRARLRRGRPAPRHRGEPPVAEARGPRPPRQQVGPRELAAAHGRVEPLVRPARRASERVARRLPAPGPRAERPEPVPRRRRPAERPDGPLVRGDDGPGPLLRRGPAPGPGPAAPPLPRRRRRASDGRVALPRALGAARVARAADAGHGAPRALLRQRHGRGPAAAGVPPAPRRRTGRGGRDRARAQREPAVARDARGGRREPAGVRPAPGALDALRAGLVGEQGQGPALWRRTLRPEEDGAARARGGALRVQVLPRRRGLRALDAAPRRGHRRGLRPRLPLARVPPAVRGRARLARVLGDAPPRRRGQPARRAREAGPRRAPREPAQGAGPVRVPRRRGRRGRRAAARGLRDVAPGPRARARRRPLRGPRRPAGRRRGPRRRGRRARARPRARRARGRRLRLRGRRRVVRLFAPRDDVELLHAHADGLRVCGREPRLRGRDIDGPEGRADGAERAGKAAARRARQEERAVDGGRRVDARLQKRPVGPPAKHGPHEGVGDGRRRARQRALRVGPERRLPGLLAVEPLGPRGRVGPLRHGLAAVGLAAAAVEERGDVGRRRHRDALRGHRRRRGLGEVPEER</sequence>
<dbReference type="KEGG" id="aaf:AURANDRAFT_70961"/>
<feature type="compositionally biased region" description="Basic and acidic residues" evidence="1">
    <location>
        <begin position="520"/>
        <end position="537"/>
    </location>
</feature>
<feature type="compositionally biased region" description="Basic residues" evidence="1">
    <location>
        <begin position="416"/>
        <end position="457"/>
    </location>
</feature>
<dbReference type="OMA" id="ACRIRSH"/>
<feature type="compositionally biased region" description="Basic and acidic residues" evidence="1">
    <location>
        <begin position="28"/>
        <end position="37"/>
    </location>
</feature>
<dbReference type="RefSeq" id="XP_009033864.1">
    <property type="nucleotide sequence ID" value="XM_009035616.1"/>
</dbReference>
<dbReference type="AlphaFoldDB" id="F0Y056"/>
<feature type="compositionally biased region" description="Low complexity" evidence="1">
    <location>
        <begin position="349"/>
        <end position="358"/>
    </location>
</feature>
<protein>
    <submittedName>
        <fullName evidence="2">Uncharacterized protein</fullName>
    </submittedName>
</protein>
<name>F0Y056_AURAN</name>
<dbReference type="EMBL" id="GL833122">
    <property type="protein sequence ID" value="EGB11504.1"/>
    <property type="molecule type" value="Genomic_DNA"/>
</dbReference>
<feature type="non-terminal residue" evidence="2">
    <location>
        <position position="1"/>
    </location>
</feature>
<keyword evidence="3" id="KW-1185">Reference proteome</keyword>
<feature type="region of interest" description="Disordered" evidence="1">
    <location>
        <begin position="349"/>
        <end position="457"/>
    </location>
</feature>
<evidence type="ECO:0000256" key="1">
    <source>
        <dbReference type="SAM" id="MobiDB-lite"/>
    </source>
</evidence>
<feature type="region of interest" description="Disordered" evidence="1">
    <location>
        <begin position="493"/>
        <end position="567"/>
    </location>
</feature>
<dbReference type="InParanoid" id="F0Y056"/>
<feature type="compositionally biased region" description="Basic and acidic residues" evidence="1">
    <location>
        <begin position="493"/>
        <end position="513"/>
    </location>
</feature>
<feature type="compositionally biased region" description="Pro residues" evidence="1">
    <location>
        <begin position="163"/>
        <end position="173"/>
    </location>
</feature>
<feature type="region of interest" description="Disordered" evidence="1">
    <location>
        <begin position="611"/>
        <end position="637"/>
    </location>
</feature>
<evidence type="ECO:0000313" key="2">
    <source>
        <dbReference type="EMBL" id="EGB11504.1"/>
    </source>
</evidence>